<dbReference type="Proteomes" id="UP000010121">
    <property type="component" value="Unassembled WGS sequence"/>
</dbReference>
<dbReference type="InterPro" id="IPR001509">
    <property type="entry name" value="Epimerase_deHydtase"/>
</dbReference>
<sequence>MPASDTKVKRIFITGTAGFIGYHLAELLLAQGAQVQGYDGMTDYYDVSLKHRRHARLRRHPGFAATEAMLEDAAALDAAIDSFAPDVIVHLAAQAGVRYSIDNPRAYIDANIIGSFNVMEAARRNHVQHLLMASTSSVYGANTDMPYAETDKADTQMSFYAATKKATEAMGHAFAHLHGLPTTMFRFFTVYGPWGRPDMAYFKFTEAILAGRPIDIYNNGEMWRDFTYVADLVRGISLLIDAVPQRPASPAEIEPGDSLSPVAPFRIVNIGNSEKVRLMDFIAAIETALGRKAAYNFMPMQQGDVPATWADASLLQRLTGYKPHTGVGQGIGAFVAWYLEEFARSQT</sequence>
<protein>
    <submittedName>
        <fullName evidence="3">NAD-dependent epimerase/dehydratase</fullName>
    </submittedName>
</protein>
<comment type="caution">
    <text evidence="3">The sequence shown here is derived from an EMBL/GenBank/DDBJ whole genome shotgun (WGS) entry which is preliminary data.</text>
</comment>
<feature type="domain" description="NAD-dependent epimerase/dehydratase" evidence="2">
    <location>
        <begin position="11"/>
        <end position="242"/>
    </location>
</feature>
<dbReference type="PANTHER" id="PTHR43574">
    <property type="entry name" value="EPIMERASE-RELATED"/>
    <property type="match status" value="1"/>
</dbReference>
<keyword evidence="1" id="KW-0520">NAD</keyword>
<gene>
    <name evidence="3" type="ORF">Rsw2DRAFT_3192</name>
</gene>
<dbReference type="SUPFAM" id="SSF51735">
    <property type="entry name" value="NAD(P)-binding Rossmann-fold domains"/>
    <property type="match status" value="1"/>
</dbReference>
<dbReference type="Pfam" id="PF01370">
    <property type="entry name" value="Epimerase"/>
    <property type="match status" value="1"/>
</dbReference>
<reference evidence="3 4" key="1">
    <citation type="submission" date="2009-08" db="EMBL/GenBank/DDBJ databases">
        <title>The draft genome of Rhodobacter sp. SW2.</title>
        <authorList>
            <consortium name="US DOE Joint Genome Institute (JGI-PGF)"/>
            <person name="Lucas S."/>
            <person name="Copeland A."/>
            <person name="Lapidus A."/>
            <person name="Glavina del Rio T."/>
            <person name="Tice H."/>
            <person name="Bruce D."/>
            <person name="Goodwin L."/>
            <person name="Pitluck S."/>
            <person name="Larimer F."/>
            <person name="Land M.L."/>
            <person name="Hauser L."/>
            <person name="Emerson D."/>
        </authorList>
    </citation>
    <scope>NUCLEOTIDE SEQUENCE [LARGE SCALE GENOMIC DNA]</scope>
    <source>
        <strain evidence="3 4">SW2</strain>
    </source>
</reference>
<dbReference type="STRING" id="371731.Rsw2DRAFT_3192"/>
<dbReference type="PRINTS" id="PR01713">
    <property type="entry name" value="NUCEPIMERASE"/>
</dbReference>
<dbReference type="EMBL" id="ACYY01000031">
    <property type="protein sequence ID" value="EEW23860.1"/>
    <property type="molecule type" value="Genomic_DNA"/>
</dbReference>
<keyword evidence="4" id="KW-1185">Reference proteome</keyword>
<evidence type="ECO:0000313" key="3">
    <source>
        <dbReference type="EMBL" id="EEW23860.1"/>
    </source>
</evidence>
<dbReference type="AlphaFoldDB" id="C8S564"/>
<evidence type="ECO:0000259" key="2">
    <source>
        <dbReference type="Pfam" id="PF01370"/>
    </source>
</evidence>
<name>C8S564_9RHOB</name>
<dbReference type="InterPro" id="IPR036291">
    <property type="entry name" value="NAD(P)-bd_dom_sf"/>
</dbReference>
<accession>C8S564</accession>
<proteinExistence type="predicted"/>
<evidence type="ECO:0000256" key="1">
    <source>
        <dbReference type="ARBA" id="ARBA00023027"/>
    </source>
</evidence>
<organism evidence="3 4">
    <name type="scientific">Rhodobacter ferrooxidans</name>
    <dbReference type="NCBI Taxonomy" id="371731"/>
    <lineage>
        <taxon>Bacteria</taxon>
        <taxon>Pseudomonadati</taxon>
        <taxon>Pseudomonadota</taxon>
        <taxon>Alphaproteobacteria</taxon>
        <taxon>Rhodobacterales</taxon>
        <taxon>Rhodobacter group</taxon>
        <taxon>Rhodobacter</taxon>
    </lineage>
</organism>
<dbReference type="Gene3D" id="3.40.50.720">
    <property type="entry name" value="NAD(P)-binding Rossmann-like Domain"/>
    <property type="match status" value="1"/>
</dbReference>
<evidence type="ECO:0000313" key="4">
    <source>
        <dbReference type="Proteomes" id="UP000010121"/>
    </source>
</evidence>
<dbReference type="eggNOG" id="COG0451">
    <property type="taxonomic scope" value="Bacteria"/>
</dbReference>